<keyword evidence="5" id="KW-0507">mRNA processing</keyword>
<dbReference type="InterPro" id="IPR031774">
    <property type="entry name" value="SF3A3_dom"/>
</dbReference>
<proteinExistence type="inferred from homology"/>
<dbReference type="InterPro" id="IPR051421">
    <property type="entry name" value="RNA_Proc_DNA_Dmg_Regulator"/>
</dbReference>
<evidence type="ECO:0000256" key="7">
    <source>
        <dbReference type="ARBA" id="ARBA00022723"/>
    </source>
</evidence>
<reference evidence="19" key="2">
    <citation type="journal article" date="2016" name="Sci. Rep.">
        <title>Dictyocaulus viviparus genome, variome and transcriptome elucidate lungworm biology and support future intervention.</title>
        <authorList>
            <person name="McNulty S.N."/>
            <person name="Strube C."/>
            <person name="Rosa B.A."/>
            <person name="Martin J.C."/>
            <person name="Tyagi R."/>
            <person name="Choi Y.J."/>
            <person name="Wang Q."/>
            <person name="Hallsworth Pepin K."/>
            <person name="Zhang X."/>
            <person name="Ozersky P."/>
            <person name="Wilson R.K."/>
            <person name="Sternberg P.W."/>
            <person name="Gasser R.B."/>
            <person name="Mitreva M."/>
        </authorList>
    </citation>
    <scope>NUCLEOTIDE SEQUENCE [LARGE SCALE GENOMIC DNA]</scope>
    <source>
        <strain evidence="19">HannoverDv2000</strain>
    </source>
</reference>
<evidence type="ECO:0000256" key="15">
    <source>
        <dbReference type="SAM" id="MobiDB-lite"/>
    </source>
</evidence>
<comment type="similarity">
    <text evidence="3">Belongs to the SF3A3 family.</text>
</comment>
<name>A0A0D8XNK9_DICVI</name>
<dbReference type="GO" id="GO:0003723">
    <property type="term" value="F:RNA binding"/>
    <property type="evidence" value="ECO:0007669"/>
    <property type="project" value="InterPro"/>
</dbReference>
<feature type="region of interest" description="Disordered" evidence="15">
    <location>
        <begin position="511"/>
        <end position="558"/>
    </location>
</feature>
<feature type="transmembrane region" description="Helical" evidence="16">
    <location>
        <begin position="6"/>
        <end position="27"/>
    </location>
</feature>
<dbReference type="InterPro" id="IPR025086">
    <property type="entry name" value="SDE2/SF3A3_SAP"/>
</dbReference>
<evidence type="ECO:0000256" key="2">
    <source>
        <dbReference type="ARBA" id="ARBA00004141"/>
    </source>
</evidence>
<dbReference type="Pfam" id="PF12108">
    <property type="entry name" value="SF3a60_bindingd"/>
    <property type="match status" value="1"/>
</dbReference>
<feature type="coiled-coil region" evidence="14">
    <location>
        <begin position="30"/>
        <end position="79"/>
    </location>
</feature>
<keyword evidence="14" id="KW-0175">Coiled coil</keyword>
<feature type="transmembrane region" description="Helical" evidence="16">
    <location>
        <begin position="88"/>
        <end position="106"/>
    </location>
</feature>
<accession>A0A0D8XNK9</accession>
<evidence type="ECO:0000256" key="12">
    <source>
        <dbReference type="ARBA" id="ARBA00023187"/>
    </source>
</evidence>
<evidence type="ECO:0000256" key="9">
    <source>
        <dbReference type="ARBA" id="ARBA00022833"/>
    </source>
</evidence>
<evidence type="ECO:0000256" key="11">
    <source>
        <dbReference type="ARBA" id="ARBA00023136"/>
    </source>
</evidence>
<dbReference type="InterPro" id="IPR000690">
    <property type="entry name" value="Matrin/U1-C_Znf_C2H2"/>
</dbReference>
<keyword evidence="10 16" id="KW-1133">Transmembrane helix</keyword>
<evidence type="ECO:0000256" key="13">
    <source>
        <dbReference type="ARBA" id="ARBA00023242"/>
    </source>
</evidence>
<dbReference type="PANTHER" id="PTHR12786">
    <property type="entry name" value="SPLICING FACTOR SF3A-RELATED"/>
    <property type="match status" value="1"/>
</dbReference>
<evidence type="ECO:0000256" key="4">
    <source>
        <dbReference type="ARBA" id="ARBA00022553"/>
    </source>
</evidence>
<dbReference type="GO" id="GO:0000398">
    <property type="term" value="P:mRNA splicing, via spliceosome"/>
    <property type="evidence" value="ECO:0007669"/>
    <property type="project" value="InterPro"/>
</dbReference>
<keyword evidence="13" id="KW-0539">Nucleus</keyword>
<gene>
    <name evidence="18" type="ORF">DICVIV_08639</name>
</gene>
<feature type="compositionally biased region" description="Acidic residues" evidence="15">
    <location>
        <begin position="532"/>
        <end position="550"/>
    </location>
</feature>
<keyword evidence="11 16" id="KW-0472">Membrane</keyword>
<evidence type="ECO:0000259" key="17">
    <source>
        <dbReference type="PROSITE" id="PS50171"/>
    </source>
</evidence>
<dbReference type="GO" id="GO:0005681">
    <property type="term" value="C:spliceosomal complex"/>
    <property type="evidence" value="ECO:0007669"/>
    <property type="project" value="InterPro"/>
</dbReference>
<dbReference type="GO" id="GO:0016020">
    <property type="term" value="C:membrane"/>
    <property type="evidence" value="ECO:0007669"/>
    <property type="project" value="UniProtKB-SubCell"/>
</dbReference>
<organism evidence="18 19">
    <name type="scientific">Dictyocaulus viviparus</name>
    <name type="common">Bovine lungworm</name>
    <dbReference type="NCBI Taxonomy" id="29172"/>
    <lineage>
        <taxon>Eukaryota</taxon>
        <taxon>Metazoa</taxon>
        <taxon>Ecdysozoa</taxon>
        <taxon>Nematoda</taxon>
        <taxon>Chromadorea</taxon>
        <taxon>Rhabditida</taxon>
        <taxon>Rhabditina</taxon>
        <taxon>Rhabditomorpha</taxon>
        <taxon>Strongyloidea</taxon>
        <taxon>Metastrongylidae</taxon>
        <taxon>Dictyocaulus</taxon>
    </lineage>
</organism>
<sequence>MLSDCLLIIAIALCTALAGEGLTYLLVYRSEQYKRLKSEMERKSKRLEKKKLGVGEAVDKSAKKRLERDEERLKATNRDMSMFKMKSMFAIGLAFTALLSTFNSIFDGRVVARLPFVPIGFLQGLSHRNLVRITNLGTNLWGFGGRYSGYIMRNISGNDVPKCYLCQWFSRLALSSRLEATGMDSILENQRKLHEERERTIDTIVKEIMSDKKTHKANINSQQRVKQLVDRYHACTENLERMYTDNEGIRKREVDAIAGPNEFAEFYARLKLLKDAHRRNPDELAEPLSMEFQKMHEEIADPEREETDMIQFTDEEGYGRFLDMHELHALYLNLKAVKKIDYITYIGQFDKFVDIPRNTTKKTGAYKEYLHALKDYLVYFMERTRPLHNLAEDFRKSDIEVSRMISDGTLPGWPPHTTPQQVTIDISAYSSPLELESLGLDRLKAALMSLGMKCGGTLKERAERLFASKGVRAGELGRDALAKKADDSKEQARSLALAMIEGHIKCMGSVLTEERDATRENVERKQARTVGENEDDDEEPQVESDDEEDTGVPYNPKNLPLGWDGKPIPYWLYKLHGLNISYSCEICGNQVYKGPKAFQKHFNEWRHSHGMRCLGIPNTAHFANITQIKDALDLWNKIKGEKERQKWNPDLDEEYEDTAGNVVNKKMYEDLKRQGLL</sequence>
<dbReference type="Pfam" id="PF01956">
    <property type="entry name" value="EMC3_TMCO1"/>
    <property type="match status" value="1"/>
</dbReference>
<dbReference type="InterPro" id="IPR024598">
    <property type="entry name" value="SF3a60/Prp9_C"/>
</dbReference>
<keyword evidence="19" id="KW-1185">Reference proteome</keyword>
<dbReference type="Proteomes" id="UP000053766">
    <property type="component" value="Unassembled WGS sequence"/>
</dbReference>
<evidence type="ECO:0000256" key="8">
    <source>
        <dbReference type="ARBA" id="ARBA00022771"/>
    </source>
</evidence>
<dbReference type="PANTHER" id="PTHR12786:SF2">
    <property type="entry name" value="SPLICING FACTOR 3A SUBUNIT 3"/>
    <property type="match status" value="1"/>
</dbReference>
<protein>
    <recommendedName>
        <fullName evidence="17">Matrin-type domain-containing protein</fullName>
    </recommendedName>
</protein>
<keyword evidence="8" id="KW-0863">Zinc-finger</keyword>
<keyword evidence="9" id="KW-0862">Zinc</keyword>
<dbReference type="Pfam" id="PF16837">
    <property type="entry name" value="SF3A3"/>
    <property type="match status" value="1"/>
</dbReference>
<evidence type="ECO:0000313" key="19">
    <source>
        <dbReference type="Proteomes" id="UP000053766"/>
    </source>
</evidence>
<feature type="compositionally biased region" description="Basic and acidic residues" evidence="15">
    <location>
        <begin position="512"/>
        <end position="526"/>
    </location>
</feature>
<dbReference type="AlphaFoldDB" id="A0A0D8XNK9"/>
<dbReference type="STRING" id="29172.A0A0D8XNK9"/>
<keyword evidence="12" id="KW-0508">mRNA splicing</keyword>
<dbReference type="SMART" id="SM01415">
    <property type="entry name" value="DUF106"/>
    <property type="match status" value="1"/>
</dbReference>
<keyword evidence="7" id="KW-0479">Metal-binding</keyword>
<dbReference type="GO" id="GO:0008270">
    <property type="term" value="F:zinc ion binding"/>
    <property type="evidence" value="ECO:0007669"/>
    <property type="project" value="UniProtKB-KW"/>
</dbReference>
<evidence type="ECO:0000256" key="6">
    <source>
        <dbReference type="ARBA" id="ARBA00022692"/>
    </source>
</evidence>
<comment type="subcellular location">
    <subcellularLocation>
        <location evidence="2">Membrane</location>
        <topology evidence="2">Multi-pass membrane protein</topology>
    </subcellularLocation>
    <subcellularLocation>
        <location evidence="1">Nucleus</location>
    </subcellularLocation>
</comment>
<evidence type="ECO:0000313" key="18">
    <source>
        <dbReference type="EMBL" id="KJH45322.1"/>
    </source>
</evidence>
<dbReference type="EMBL" id="KN716414">
    <property type="protein sequence ID" value="KJH45322.1"/>
    <property type="molecule type" value="Genomic_DNA"/>
</dbReference>
<evidence type="ECO:0000256" key="1">
    <source>
        <dbReference type="ARBA" id="ARBA00004123"/>
    </source>
</evidence>
<dbReference type="Pfam" id="PF13297">
    <property type="entry name" value="SDE2_2C"/>
    <property type="match status" value="1"/>
</dbReference>
<evidence type="ECO:0000256" key="3">
    <source>
        <dbReference type="ARBA" id="ARBA00008776"/>
    </source>
</evidence>
<dbReference type="PROSITE" id="PS50171">
    <property type="entry name" value="ZF_MATRIN"/>
    <property type="match status" value="1"/>
</dbReference>
<evidence type="ECO:0000256" key="10">
    <source>
        <dbReference type="ARBA" id="ARBA00022989"/>
    </source>
</evidence>
<dbReference type="Pfam" id="PF11931">
    <property type="entry name" value="SF3a60_Prp9_C"/>
    <property type="match status" value="1"/>
</dbReference>
<reference evidence="18 19" key="1">
    <citation type="submission" date="2013-11" db="EMBL/GenBank/DDBJ databases">
        <title>Draft genome of the bovine lungworm Dictyocaulus viviparus.</title>
        <authorList>
            <person name="Mitreva M."/>
        </authorList>
    </citation>
    <scope>NUCLEOTIDE SEQUENCE [LARGE SCALE GENOMIC DNA]</scope>
    <source>
        <strain evidence="18 19">HannoverDv2000</strain>
    </source>
</reference>
<evidence type="ECO:0000256" key="16">
    <source>
        <dbReference type="SAM" id="Phobius"/>
    </source>
</evidence>
<dbReference type="InterPro" id="IPR002809">
    <property type="entry name" value="EMC3/TMCO1"/>
</dbReference>
<feature type="domain" description="Matrin-type" evidence="17">
    <location>
        <begin position="582"/>
        <end position="613"/>
    </location>
</feature>
<evidence type="ECO:0000256" key="14">
    <source>
        <dbReference type="SAM" id="Coils"/>
    </source>
</evidence>
<keyword evidence="4" id="KW-0597">Phosphoprotein</keyword>
<keyword evidence="6 16" id="KW-0812">Transmembrane</keyword>
<evidence type="ECO:0000256" key="5">
    <source>
        <dbReference type="ARBA" id="ARBA00022664"/>
    </source>
</evidence>
<dbReference type="OrthoDB" id="2160351at2759"/>
<dbReference type="InterPro" id="IPR021966">
    <property type="entry name" value="SF3a60_bindingd"/>
</dbReference>